<feature type="domain" description="DDE Tnp4" evidence="4">
    <location>
        <begin position="136"/>
        <end position="295"/>
    </location>
</feature>
<dbReference type="Pfam" id="PF13613">
    <property type="entry name" value="HTH_Tnp_4"/>
    <property type="match status" value="1"/>
</dbReference>
<evidence type="ECO:0000259" key="4">
    <source>
        <dbReference type="Pfam" id="PF13359"/>
    </source>
</evidence>
<dbReference type="Proteomes" id="UP000515158">
    <property type="component" value="Unplaced"/>
</dbReference>
<evidence type="ECO:0000259" key="5">
    <source>
        <dbReference type="Pfam" id="PF13613"/>
    </source>
</evidence>
<keyword evidence="3" id="KW-0472">Membrane</keyword>
<keyword evidence="3" id="KW-0812">Transmembrane</keyword>
<dbReference type="AlphaFoldDB" id="A0A6P8Y4W9"/>
<dbReference type="GeneID" id="117639733"/>
<evidence type="ECO:0000256" key="3">
    <source>
        <dbReference type="SAM" id="Phobius"/>
    </source>
</evidence>
<gene>
    <name evidence="7" type="primary">LOC117639733</name>
</gene>
<organism evidence="7">
    <name type="scientific">Thrips palmi</name>
    <name type="common">Melon thrips</name>
    <dbReference type="NCBI Taxonomy" id="161013"/>
    <lineage>
        <taxon>Eukaryota</taxon>
        <taxon>Metazoa</taxon>
        <taxon>Ecdysozoa</taxon>
        <taxon>Arthropoda</taxon>
        <taxon>Hexapoda</taxon>
        <taxon>Insecta</taxon>
        <taxon>Pterygota</taxon>
        <taxon>Neoptera</taxon>
        <taxon>Paraneoptera</taxon>
        <taxon>Thysanoptera</taxon>
        <taxon>Terebrantia</taxon>
        <taxon>Thripoidea</taxon>
        <taxon>Thripidae</taxon>
        <taxon>Thrips</taxon>
    </lineage>
</organism>
<evidence type="ECO:0000256" key="1">
    <source>
        <dbReference type="ARBA" id="ARBA00001968"/>
    </source>
</evidence>
<keyword evidence="2" id="KW-0479">Metal-binding</keyword>
<dbReference type="Pfam" id="PF13359">
    <property type="entry name" value="DDE_Tnp_4"/>
    <property type="match status" value="1"/>
</dbReference>
<accession>A0A6P8Y4W9</accession>
<feature type="domain" description="Transposase Helix-turn-helix" evidence="5">
    <location>
        <begin position="57"/>
        <end position="100"/>
    </location>
</feature>
<proteinExistence type="predicted"/>
<dbReference type="InterPro" id="IPR027806">
    <property type="entry name" value="HARBI1_dom"/>
</dbReference>
<dbReference type="PANTHER" id="PTHR23080">
    <property type="entry name" value="THAP DOMAIN PROTEIN"/>
    <property type="match status" value="1"/>
</dbReference>
<sequence length="319" mass="36346">MKNCKHMKPKDFKFFTGLTQEQFEIVYELCGGEEVCSTLKYRYSRKSPKKAIVSNFTPRDRLFMTLIRLRRGIPLRDLSFVCGMSLGFASECVYTWIRLMSLTAQKLEAAMCLSAADQTENKPKCFKPFPNLKMIIDSTEFKVETPSNFEQQANLFSFYKKTTTAKVLIGISCYGGISFISEAFEGSISDKQIVLKSGLMDLLSPNDAIMADRGFDMEAEFAAAEVDLIMPPFLAGRDCFTARELLLAKTISSGRIHVERAIRRIREFRIVGRIIPSTLMPIFGDMMRTFALLINFQNPYIQGDKDEDYDDNFDMNSSF</sequence>
<dbReference type="RefSeq" id="XP_034231500.1">
    <property type="nucleotide sequence ID" value="XM_034375609.1"/>
</dbReference>
<evidence type="ECO:0000313" key="7">
    <source>
        <dbReference type="RefSeq" id="XP_034231500.1"/>
    </source>
</evidence>
<comment type="cofactor">
    <cofactor evidence="1">
        <name>a divalent metal cation</name>
        <dbReference type="ChEBI" id="CHEBI:60240"/>
    </cofactor>
</comment>
<dbReference type="InParanoid" id="A0A6P8Y4W9"/>
<evidence type="ECO:0000313" key="6">
    <source>
        <dbReference type="Proteomes" id="UP000515158"/>
    </source>
</evidence>
<dbReference type="PANTHER" id="PTHR23080:SF133">
    <property type="entry name" value="SI:CH211-262I1.5-RELATED"/>
    <property type="match status" value="1"/>
</dbReference>
<reference evidence="7" key="1">
    <citation type="submission" date="2025-08" db="UniProtKB">
        <authorList>
            <consortium name="RefSeq"/>
        </authorList>
    </citation>
    <scope>IDENTIFICATION</scope>
    <source>
        <tissue evidence="7">Total insect</tissue>
    </source>
</reference>
<keyword evidence="6" id="KW-1185">Reference proteome</keyword>
<evidence type="ECO:0000256" key="2">
    <source>
        <dbReference type="ARBA" id="ARBA00022723"/>
    </source>
</evidence>
<keyword evidence="3" id="KW-1133">Transmembrane helix</keyword>
<name>A0A6P8Y4W9_THRPL</name>
<dbReference type="GO" id="GO:0046872">
    <property type="term" value="F:metal ion binding"/>
    <property type="evidence" value="ECO:0007669"/>
    <property type="project" value="UniProtKB-KW"/>
</dbReference>
<dbReference type="KEGG" id="tpal:117639733"/>
<dbReference type="OrthoDB" id="6496153at2759"/>
<protein>
    <submittedName>
        <fullName evidence="7">Uncharacterized protein LOC117639733</fullName>
    </submittedName>
</protein>
<dbReference type="InterPro" id="IPR027805">
    <property type="entry name" value="Transposase_HTH_dom"/>
</dbReference>
<feature type="transmembrane region" description="Helical" evidence="3">
    <location>
        <begin position="78"/>
        <end position="97"/>
    </location>
</feature>